<evidence type="ECO:0000313" key="1">
    <source>
        <dbReference type="EMBL" id="NKY05145.1"/>
    </source>
</evidence>
<evidence type="ECO:0000313" key="2">
    <source>
        <dbReference type="Proteomes" id="UP000563898"/>
    </source>
</evidence>
<accession>A0A846WUH1</accession>
<organism evidence="1 2">
    <name type="scientific">Gordonia polyisoprenivorans</name>
    <dbReference type="NCBI Taxonomy" id="84595"/>
    <lineage>
        <taxon>Bacteria</taxon>
        <taxon>Bacillati</taxon>
        <taxon>Actinomycetota</taxon>
        <taxon>Actinomycetes</taxon>
        <taxon>Mycobacteriales</taxon>
        <taxon>Gordoniaceae</taxon>
        <taxon>Gordonia</taxon>
    </lineage>
</organism>
<sequence length="165" mass="17348">MASGYRSSADWTAVARVIAEATDRGIGAARTHELEELRDVVEELAIHADAARDVHGHLVRELLETSYQDGLDGDDIAEVLNRTVSAAGCWNAQVDPTAVAVVLTGALGVAERPEDGTTSVPTPNEVVVAALLVAADLASAAAVDHGPYVTRAVEELRRAQTVEMP</sequence>
<dbReference type="EMBL" id="JAAXPC010000029">
    <property type="protein sequence ID" value="NKY05145.1"/>
    <property type="molecule type" value="Genomic_DNA"/>
</dbReference>
<dbReference type="RefSeq" id="WP_006372963.1">
    <property type="nucleotide sequence ID" value="NZ_JAAXPC010000029.1"/>
</dbReference>
<proteinExistence type="predicted"/>
<gene>
    <name evidence="1" type="ORF">HGA05_26665</name>
</gene>
<comment type="caution">
    <text evidence="1">The sequence shown here is derived from an EMBL/GenBank/DDBJ whole genome shotgun (WGS) entry which is preliminary data.</text>
</comment>
<reference evidence="1 2" key="1">
    <citation type="submission" date="2020-04" db="EMBL/GenBank/DDBJ databases">
        <title>MicrobeNet Type strains.</title>
        <authorList>
            <person name="Nicholson A.C."/>
        </authorList>
    </citation>
    <scope>NUCLEOTIDE SEQUENCE [LARGE SCALE GENOMIC DNA]</scope>
    <source>
        <strain evidence="1 2">ATCC BAA-14</strain>
    </source>
</reference>
<dbReference type="AlphaFoldDB" id="A0A846WUH1"/>
<protein>
    <submittedName>
        <fullName evidence="1">Uncharacterized protein</fullName>
    </submittedName>
</protein>
<dbReference type="Proteomes" id="UP000563898">
    <property type="component" value="Unassembled WGS sequence"/>
</dbReference>
<name>A0A846WUH1_9ACTN</name>